<organism evidence="1 2">
    <name type="scientific">Allacma fusca</name>
    <dbReference type="NCBI Taxonomy" id="39272"/>
    <lineage>
        <taxon>Eukaryota</taxon>
        <taxon>Metazoa</taxon>
        <taxon>Ecdysozoa</taxon>
        <taxon>Arthropoda</taxon>
        <taxon>Hexapoda</taxon>
        <taxon>Collembola</taxon>
        <taxon>Symphypleona</taxon>
        <taxon>Sminthuridae</taxon>
        <taxon>Allacma</taxon>
    </lineage>
</organism>
<protein>
    <submittedName>
        <fullName evidence="1">Uncharacterized protein</fullName>
    </submittedName>
</protein>
<name>A0A8J2NRY1_9HEXA</name>
<accession>A0A8J2NRY1</accession>
<sequence>MEIHAGAKFNNKCFIFLSFMEETRLELLTMLRSFGKQLKAEELKGPGEVIMEFGENKQNTINNREDGFPPSQFNFVVGEINGFLTTLNNSEEISWREKTFRSEIHFIRKRPENLTRIKDLEFLTPDP</sequence>
<evidence type="ECO:0000313" key="1">
    <source>
        <dbReference type="EMBL" id="CAG7719058.1"/>
    </source>
</evidence>
<comment type="caution">
    <text evidence="1">The sequence shown here is derived from an EMBL/GenBank/DDBJ whole genome shotgun (WGS) entry which is preliminary data.</text>
</comment>
<dbReference type="EMBL" id="CAJVCH010058217">
    <property type="protein sequence ID" value="CAG7719058.1"/>
    <property type="molecule type" value="Genomic_DNA"/>
</dbReference>
<evidence type="ECO:0000313" key="2">
    <source>
        <dbReference type="Proteomes" id="UP000708208"/>
    </source>
</evidence>
<dbReference type="AlphaFoldDB" id="A0A8J2NRY1"/>
<keyword evidence="2" id="KW-1185">Reference proteome</keyword>
<reference evidence="1" key="1">
    <citation type="submission" date="2021-06" db="EMBL/GenBank/DDBJ databases">
        <authorList>
            <person name="Hodson N. C."/>
            <person name="Mongue J. A."/>
            <person name="Jaron S. K."/>
        </authorList>
    </citation>
    <scope>NUCLEOTIDE SEQUENCE</scope>
</reference>
<gene>
    <name evidence="1" type="ORF">AFUS01_LOCUS8400</name>
</gene>
<dbReference type="Proteomes" id="UP000708208">
    <property type="component" value="Unassembled WGS sequence"/>
</dbReference>
<proteinExistence type="predicted"/>